<dbReference type="Proteomes" id="UP000265520">
    <property type="component" value="Unassembled WGS sequence"/>
</dbReference>
<proteinExistence type="predicted"/>
<reference evidence="1 2" key="1">
    <citation type="journal article" date="2018" name="Front. Plant Sci.">
        <title>Red Clover (Trifolium pratense) and Zigzag Clover (T. medium) - A Picture of Genomic Similarities and Differences.</title>
        <authorList>
            <person name="Dluhosova J."/>
            <person name="Istvanek J."/>
            <person name="Nedelnik J."/>
            <person name="Repkova J."/>
        </authorList>
    </citation>
    <scope>NUCLEOTIDE SEQUENCE [LARGE SCALE GENOMIC DNA]</scope>
    <source>
        <strain evidence="2">cv. 10/8</strain>
        <tissue evidence="1">Leaf</tissue>
    </source>
</reference>
<comment type="caution">
    <text evidence="1">The sequence shown here is derived from an EMBL/GenBank/DDBJ whole genome shotgun (WGS) entry which is preliminary data.</text>
</comment>
<evidence type="ECO:0000313" key="1">
    <source>
        <dbReference type="EMBL" id="MCI91395.1"/>
    </source>
</evidence>
<protein>
    <submittedName>
        <fullName evidence="1">Uncharacterized protein</fullName>
    </submittedName>
</protein>
<dbReference type="EMBL" id="LXQA011270710">
    <property type="protein sequence ID" value="MCI91395.1"/>
    <property type="molecule type" value="Genomic_DNA"/>
</dbReference>
<sequence>MKAKKRSHESRDEKPIPSEEALYALYGDKDKASRVLQFLKLKDLTVPNE</sequence>
<keyword evidence="2" id="KW-1185">Reference proteome</keyword>
<dbReference type="AlphaFoldDB" id="A0A392VXI7"/>
<feature type="non-terminal residue" evidence="1">
    <location>
        <position position="49"/>
    </location>
</feature>
<organism evidence="1 2">
    <name type="scientific">Trifolium medium</name>
    <dbReference type="NCBI Taxonomy" id="97028"/>
    <lineage>
        <taxon>Eukaryota</taxon>
        <taxon>Viridiplantae</taxon>
        <taxon>Streptophyta</taxon>
        <taxon>Embryophyta</taxon>
        <taxon>Tracheophyta</taxon>
        <taxon>Spermatophyta</taxon>
        <taxon>Magnoliopsida</taxon>
        <taxon>eudicotyledons</taxon>
        <taxon>Gunneridae</taxon>
        <taxon>Pentapetalae</taxon>
        <taxon>rosids</taxon>
        <taxon>fabids</taxon>
        <taxon>Fabales</taxon>
        <taxon>Fabaceae</taxon>
        <taxon>Papilionoideae</taxon>
        <taxon>50 kb inversion clade</taxon>
        <taxon>NPAAA clade</taxon>
        <taxon>Hologalegina</taxon>
        <taxon>IRL clade</taxon>
        <taxon>Trifolieae</taxon>
        <taxon>Trifolium</taxon>
    </lineage>
</organism>
<evidence type="ECO:0000313" key="2">
    <source>
        <dbReference type="Proteomes" id="UP000265520"/>
    </source>
</evidence>
<name>A0A392VXI7_9FABA</name>
<accession>A0A392VXI7</accession>